<evidence type="ECO:0000256" key="12">
    <source>
        <dbReference type="SAM" id="MobiDB-lite"/>
    </source>
</evidence>
<evidence type="ECO:0000256" key="1">
    <source>
        <dbReference type="ARBA" id="ARBA00004571"/>
    </source>
</evidence>
<evidence type="ECO:0000256" key="7">
    <source>
        <dbReference type="ARBA" id="ARBA00023136"/>
    </source>
</evidence>
<dbReference type="Proteomes" id="UP001293718">
    <property type="component" value="Unassembled WGS sequence"/>
</dbReference>
<sequence>MAHRTHPRALFAPAPLAAAAALALSLPAAAQQAAVPAAPAVDAATAAADTAPATTTTITVTGRTPAPAVSGFGEQPLSSTPISARVLGERQLQDGGARQVADLVRFDAGLTDAYNAEGYWGNVSMRGYALDPRFNHRRDGLPISGETAIALDNKAGVELFKGTSGIQAGASAPGGLLNYTVKRPDRTVRSATLGWRENGTVGAAVDLSQRFGEDERYGLRLNAAAERLRPQTRDLHGERQLLALAGDVKLTRDTLLEAEVEHNRQSQPSVPGFSLRGDTVPNAHDIDPRTNLNNQRWSQPVVFDANTASLRLTQRLEGNWKLSAHAMTQRLRTDDRLAFPFGCSAENHYDRYCSNGSFDFYDYRSDNERRRSDALNLQAQGETQTGTLTHALTAGVLFTRFENRIPKQAFNFLDLSGQDDGSVQADPKPELTTDTVSRKEKTTEFYLRDKLRLDERNQFWLGLRHTRIQRDSHSSDGSALPPYEQSFNTPWVAFSHTVNEGLTAYASFGHGIESRTVPFVPTYSNPGYVLPAQRSRQAELGFKGNNGQGLQWNVAAFDIEQPYARDTGTSFTIKGRQHHRGLEASAEQRAGAWQLAASAMALRARIEDNDLDGNRPPNVPAFSLRLMAGHDVAALPGLNLQSWLVHEGQRTVLPTDDSPRIGGWTRVDLGARYVQRTDSTTLTWRAGVDNVFNRRAWRESPTLSNHVYLYPLAPRTFRVSLQADF</sequence>
<accession>A0ABU5IMT3</accession>
<dbReference type="NCBIfam" id="TIGR01783">
    <property type="entry name" value="TonB-siderophor"/>
    <property type="match status" value="1"/>
</dbReference>
<dbReference type="InterPro" id="IPR039426">
    <property type="entry name" value="TonB-dep_rcpt-like"/>
</dbReference>
<evidence type="ECO:0000256" key="8">
    <source>
        <dbReference type="ARBA" id="ARBA00023170"/>
    </source>
</evidence>
<keyword evidence="8 16" id="KW-0675">Receptor</keyword>
<evidence type="ECO:0000313" key="17">
    <source>
        <dbReference type="Proteomes" id="UP001293718"/>
    </source>
</evidence>
<proteinExistence type="inferred from homology"/>
<evidence type="ECO:0000256" key="10">
    <source>
        <dbReference type="PROSITE-ProRule" id="PRU01360"/>
    </source>
</evidence>
<organism evidence="16 17">
    <name type="scientific">Azohydromonas lata</name>
    <dbReference type="NCBI Taxonomy" id="45677"/>
    <lineage>
        <taxon>Bacteria</taxon>
        <taxon>Pseudomonadati</taxon>
        <taxon>Pseudomonadota</taxon>
        <taxon>Betaproteobacteria</taxon>
        <taxon>Burkholderiales</taxon>
        <taxon>Sphaerotilaceae</taxon>
        <taxon>Azohydromonas</taxon>
    </lineage>
</organism>
<dbReference type="EMBL" id="JAXOJX010000062">
    <property type="protein sequence ID" value="MDZ5460213.1"/>
    <property type="molecule type" value="Genomic_DNA"/>
</dbReference>
<dbReference type="SUPFAM" id="SSF56935">
    <property type="entry name" value="Porins"/>
    <property type="match status" value="1"/>
</dbReference>
<dbReference type="PANTHER" id="PTHR32552">
    <property type="entry name" value="FERRICHROME IRON RECEPTOR-RELATED"/>
    <property type="match status" value="1"/>
</dbReference>
<feature type="domain" description="TonB-dependent receptor plug" evidence="15">
    <location>
        <begin position="77"/>
        <end position="175"/>
    </location>
</feature>
<keyword evidence="3 10" id="KW-0813">Transport</keyword>
<dbReference type="InterPro" id="IPR012910">
    <property type="entry name" value="Plug_dom"/>
</dbReference>
<keyword evidence="5 10" id="KW-0812">Transmembrane</keyword>
<keyword evidence="6 11" id="KW-0798">TonB box</keyword>
<evidence type="ECO:0000256" key="9">
    <source>
        <dbReference type="ARBA" id="ARBA00023237"/>
    </source>
</evidence>
<evidence type="ECO:0000256" key="5">
    <source>
        <dbReference type="ARBA" id="ARBA00022692"/>
    </source>
</evidence>
<evidence type="ECO:0000259" key="14">
    <source>
        <dbReference type="Pfam" id="PF00593"/>
    </source>
</evidence>
<keyword evidence="17" id="KW-1185">Reference proteome</keyword>
<gene>
    <name evidence="16" type="ORF">SM757_26895</name>
</gene>
<evidence type="ECO:0000259" key="15">
    <source>
        <dbReference type="Pfam" id="PF07715"/>
    </source>
</evidence>
<dbReference type="CDD" id="cd01347">
    <property type="entry name" value="ligand_gated_channel"/>
    <property type="match status" value="1"/>
</dbReference>
<evidence type="ECO:0000256" key="13">
    <source>
        <dbReference type="SAM" id="SignalP"/>
    </source>
</evidence>
<evidence type="ECO:0000313" key="16">
    <source>
        <dbReference type="EMBL" id="MDZ5460213.1"/>
    </source>
</evidence>
<keyword evidence="7 10" id="KW-0472">Membrane</keyword>
<reference evidence="16 17" key="1">
    <citation type="submission" date="2023-11" db="EMBL/GenBank/DDBJ databases">
        <title>Draft genome of Azohydromonas lata strain H1 (DSM1123), a polyhydroxyalkanoate producer.</title>
        <authorList>
            <person name="Traversa D."/>
            <person name="D'Addabbo P."/>
            <person name="Pazzani C."/>
            <person name="Manzari C."/>
            <person name="Chiara M."/>
            <person name="Scrascia M."/>
        </authorList>
    </citation>
    <scope>NUCLEOTIDE SEQUENCE [LARGE SCALE GENOMIC DNA]</scope>
    <source>
        <strain evidence="16 17">H1</strain>
    </source>
</reference>
<keyword evidence="4 10" id="KW-1134">Transmembrane beta strand</keyword>
<dbReference type="RefSeq" id="WP_322467741.1">
    <property type="nucleotide sequence ID" value="NZ_JAXOJX010000062.1"/>
</dbReference>
<dbReference type="Gene3D" id="2.170.130.10">
    <property type="entry name" value="TonB-dependent receptor, plug domain"/>
    <property type="match status" value="1"/>
</dbReference>
<comment type="caution">
    <text evidence="16">The sequence shown here is derived from an EMBL/GenBank/DDBJ whole genome shotgun (WGS) entry which is preliminary data.</text>
</comment>
<feature type="signal peptide" evidence="13">
    <location>
        <begin position="1"/>
        <end position="30"/>
    </location>
</feature>
<dbReference type="Pfam" id="PF07715">
    <property type="entry name" value="Plug"/>
    <property type="match status" value="1"/>
</dbReference>
<dbReference type="InterPro" id="IPR000531">
    <property type="entry name" value="Beta-barrel_TonB"/>
</dbReference>
<comment type="subcellular location">
    <subcellularLocation>
        <location evidence="1 10">Cell outer membrane</location>
        <topology evidence="1 10">Multi-pass membrane protein</topology>
    </subcellularLocation>
</comment>
<evidence type="ECO:0000256" key="3">
    <source>
        <dbReference type="ARBA" id="ARBA00022448"/>
    </source>
</evidence>
<comment type="similarity">
    <text evidence="2 10 11">Belongs to the TonB-dependent receptor family.</text>
</comment>
<dbReference type="Gene3D" id="2.40.170.20">
    <property type="entry name" value="TonB-dependent receptor, beta-barrel domain"/>
    <property type="match status" value="1"/>
</dbReference>
<feature type="region of interest" description="Disordered" evidence="12">
    <location>
        <begin position="56"/>
        <end position="76"/>
    </location>
</feature>
<evidence type="ECO:0000256" key="4">
    <source>
        <dbReference type="ARBA" id="ARBA00022452"/>
    </source>
</evidence>
<evidence type="ECO:0000256" key="11">
    <source>
        <dbReference type="RuleBase" id="RU003357"/>
    </source>
</evidence>
<dbReference type="InterPro" id="IPR010105">
    <property type="entry name" value="TonB_sidphr_rcpt"/>
</dbReference>
<dbReference type="PANTHER" id="PTHR32552:SF83">
    <property type="entry name" value="BLR3904 PROTEIN"/>
    <property type="match status" value="1"/>
</dbReference>
<dbReference type="InterPro" id="IPR036942">
    <property type="entry name" value="Beta-barrel_TonB_sf"/>
</dbReference>
<feature type="compositionally biased region" description="Low complexity" evidence="12">
    <location>
        <begin position="56"/>
        <end position="67"/>
    </location>
</feature>
<protein>
    <submittedName>
        <fullName evidence="16">TonB-dependent siderophore receptor</fullName>
    </submittedName>
</protein>
<feature type="chain" id="PRO_5045921847" evidence="13">
    <location>
        <begin position="31"/>
        <end position="725"/>
    </location>
</feature>
<dbReference type="PROSITE" id="PS52016">
    <property type="entry name" value="TONB_DEPENDENT_REC_3"/>
    <property type="match status" value="1"/>
</dbReference>
<dbReference type="Pfam" id="PF00593">
    <property type="entry name" value="TonB_dep_Rec_b-barrel"/>
    <property type="match status" value="1"/>
</dbReference>
<name>A0ABU5IMT3_9BURK</name>
<keyword evidence="13" id="KW-0732">Signal</keyword>
<evidence type="ECO:0000256" key="6">
    <source>
        <dbReference type="ARBA" id="ARBA00023077"/>
    </source>
</evidence>
<dbReference type="InterPro" id="IPR037066">
    <property type="entry name" value="Plug_dom_sf"/>
</dbReference>
<feature type="domain" description="TonB-dependent receptor-like beta-barrel" evidence="14">
    <location>
        <begin position="250"/>
        <end position="691"/>
    </location>
</feature>
<keyword evidence="9 10" id="KW-0998">Cell outer membrane</keyword>
<evidence type="ECO:0000256" key="2">
    <source>
        <dbReference type="ARBA" id="ARBA00009810"/>
    </source>
</evidence>